<sequence length="184" mass="19245">MRKFSDLVIFYLVFLLNFCLYKNGVQGYGVANEAIPSFRSGASNNDHSEQRTQGLNGRNGIHQNVHTSPRNYYGAVVGSSGTATVGNSHVTENTTEGSGNTEGDAGNTGNGTSGTASSGTSGTFNGALVRLFLNTVVKPALNFVIGGENPVFPPPSANIESQQQEEQGVISSQHPGPNPPTEEG</sequence>
<dbReference type="RefSeq" id="XP_012336811.1">
    <property type="nucleotide sequence ID" value="XM_012481388.1"/>
</dbReference>
<feature type="chain" id="PRO_5002343729" evidence="2">
    <location>
        <begin position="28"/>
        <end position="184"/>
    </location>
</feature>
<dbReference type="OrthoDB" id="387572at2759"/>
<feature type="signal peptide" evidence="2">
    <location>
        <begin position="1"/>
        <end position="27"/>
    </location>
</feature>
<evidence type="ECO:0000313" key="3">
    <source>
        <dbReference type="EMBL" id="KJP86582.1"/>
    </source>
</evidence>
<feature type="region of interest" description="Disordered" evidence="1">
    <location>
        <begin position="83"/>
        <end position="119"/>
    </location>
</feature>
<keyword evidence="4" id="KW-1185">Reference proteome</keyword>
<proteinExistence type="predicted"/>
<organism evidence="3 4">
    <name type="scientific">Plasmodium fragile</name>
    <dbReference type="NCBI Taxonomy" id="5857"/>
    <lineage>
        <taxon>Eukaryota</taxon>
        <taxon>Sar</taxon>
        <taxon>Alveolata</taxon>
        <taxon>Apicomplexa</taxon>
        <taxon>Aconoidasida</taxon>
        <taxon>Haemosporida</taxon>
        <taxon>Plasmodiidae</taxon>
        <taxon>Plasmodium</taxon>
        <taxon>Plasmodium (Plasmodium)</taxon>
    </lineage>
</organism>
<feature type="region of interest" description="Disordered" evidence="1">
    <location>
        <begin position="41"/>
        <end position="66"/>
    </location>
</feature>
<dbReference type="VEuPathDB" id="PlasmoDB:AK88_03778"/>
<name>A0A0D9QII2_PLAFR</name>
<dbReference type="EMBL" id="KQ001690">
    <property type="protein sequence ID" value="KJP86582.1"/>
    <property type="molecule type" value="Genomic_DNA"/>
</dbReference>
<keyword evidence="2" id="KW-0732">Signal</keyword>
<dbReference type="GeneID" id="24269092"/>
<feature type="compositionally biased region" description="Low complexity" evidence="1">
    <location>
        <begin position="91"/>
        <end position="105"/>
    </location>
</feature>
<evidence type="ECO:0000313" key="4">
    <source>
        <dbReference type="Proteomes" id="UP000054561"/>
    </source>
</evidence>
<accession>A0A0D9QII2</accession>
<gene>
    <name evidence="3" type="ORF">AK88_03778</name>
</gene>
<evidence type="ECO:0000256" key="1">
    <source>
        <dbReference type="SAM" id="MobiDB-lite"/>
    </source>
</evidence>
<reference evidence="3 4" key="1">
    <citation type="submission" date="2014-03" db="EMBL/GenBank/DDBJ databases">
        <title>The Genome Sequence of Plasmodium fragile nilgiri.</title>
        <authorList>
            <consortium name="The Broad Institute Genomics Platform"/>
            <consortium name="The Broad Institute Genome Sequencing Center for Infectious Disease"/>
            <person name="Neafsey D."/>
            <person name="Duraisingh M."/>
            <person name="Young S.K."/>
            <person name="Zeng Q."/>
            <person name="Gargeya S."/>
            <person name="Abouelleil A."/>
            <person name="Alvarado L."/>
            <person name="Chapman S.B."/>
            <person name="Gainer-Dewar J."/>
            <person name="Goldberg J."/>
            <person name="Griggs A."/>
            <person name="Gujja S."/>
            <person name="Hansen M."/>
            <person name="Howarth C."/>
            <person name="Imamovic A."/>
            <person name="Larimer J."/>
            <person name="Pearson M."/>
            <person name="Poon T.W."/>
            <person name="Priest M."/>
            <person name="Roberts A."/>
            <person name="Saif S."/>
            <person name="Shea T."/>
            <person name="Sykes S."/>
            <person name="Wortman J."/>
            <person name="Nusbaum C."/>
            <person name="Birren B."/>
        </authorList>
    </citation>
    <scope>NUCLEOTIDE SEQUENCE [LARGE SCALE GENOMIC DNA]</scope>
    <source>
        <strain evidence="4">nilgiri</strain>
    </source>
</reference>
<feature type="compositionally biased region" description="Polar residues" evidence="1">
    <location>
        <begin position="158"/>
        <end position="175"/>
    </location>
</feature>
<evidence type="ECO:0000256" key="2">
    <source>
        <dbReference type="SAM" id="SignalP"/>
    </source>
</evidence>
<protein>
    <submittedName>
        <fullName evidence="3">Uncharacterized protein</fullName>
    </submittedName>
</protein>
<feature type="region of interest" description="Disordered" evidence="1">
    <location>
        <begin position="153"/>
        <end position="184"/>
    </location>
</feature>
<dbReference type="Proteomes" id="UP000054561">
    <property type="component" value="Unassembled WGS sequence"/>
</dbReference>
<dbReference type="AlphaFoldDB" id="A0A0D9QII2"/>